<proteinExistence type="predicted"/>
<keyword evidence="2" id="KW-1185">Reference proteome</keyword>
<dbReference type="Proteomes" id="UP001465976">
    <property type="component" value="Unassembled WGS sequence"/>
</dbReference>
<organism evidence="1 2">
    <name type="scientific">Marasmius crinis-equi</name>
    <dbReference type="NCBI Taxonomy" id="585013"/>
    <lineage>
        <taxon>Eukaryota</taxon>
        <taxon>Fungi</taxon>
        <taxon>Dikarya</taxon>
        <taxon>Basidiomycota</taxon>
        <taxon>Agaricomycotina</taxon>
        <taxon>Agaricomycetes</taxon>
        <taxon>Agaricomycetidae</taxon>
        <taxon>Agaricales</taxon>
        <taxon>Marasmiineae</taxon>
        <taxon>Marasmiaceae</taxon>
        <taxon>Marasmius</taxon>
    </lineage>
</organism>
<gene>
    <name evidence="1" type="ORF">V5O48_014574</name>
</gene>
<accession>A0ABR3EWX0</accession>
<evidence type="ECO:0000313" key="1">
    <source>
        <dbReference type="EMBL" id="KAL0567413.1"/>
    </source>
</evidence>
<reference evidence="1 2" key="1">
    <citation type="submission" date="2024-02" db="EMBL/GenBank/DDBJ databases">
        <title>A draft genome for the cacao thread blight pathogen Marasmius crinis-equi.</title>
        <authorList>
            <person name="Cohen S.P."/>
            <person name="Baruah I.K."/>
            <person name="Amoako-Attah I."/>
            <person name="Bukari Y."/>
            <person name="Meinhardt L.W."/>
            <person name="Bailey B.A."/>
        </authorList>
    </citation>
    <scope>NUCLEOTIDE SEQUENCE [LARGE SCALE GENOMIC DNA]</scope>
    <source>
        <strain evidence="1 2">GH-76</strain>
    </source>
</reference>
<protein>
    <submittedName>
        <fullName evidence="1">Uncharacterized protein</fullName>
    </submittedName>
</protein>
<sequence length="143" mass="16621">MYARSNLSSPQCQTIDQFIRCFSRARTDVYGKEKLADALAKRERTEKRVRSLQRKLDAQPRTWIRRDAMDRSDWQRWRDTAQKEHDEAVAEVKWLSDIVRGLSPWERPALIVRKAKIGDGASEAVKTLVSHMAELLPITVVEE</sequence>
<name>A0ABR3EWX0_9AGAR</name>
<evidence type="ECO:0000313" key="2">
    <source>
        <dbReference type="Proteomes" id="UP001465976"/>
    </source>
</evidence>
<comment type="caution">
    <text evidence="1">The sequence shown here is derived from an EMBL/GenBank/DDBJ whole genome shotgun (WGS) entry which is preliminary data.</text>
</comment>
<dbReference type="EMBL" id="JBAHYK010001592">
    <property type="protein sequence ID" value="KAL0567413.1"/>
    <property type="molecule type" value="Genomic_DNA"/>
</dbReference>